<dbReference type="InterPro" id="IPR004886">
    <property type="entry name" value="Glucanosyltransferase"/>
</dbReference>
<evidence type="ECO:0000256" key="4">
    <source>
        <dbReference type="ARBA" id="ARBA00023157"/>
    </source>
</evidence>
<keyword evidence="6" id="KW-0449">Lipoprotein</keyword>
<dbReference type="EMBL" id="JAGTJQ010000001">
    <property type="protein sequence ID" value="KAH7039933.1"/>
    <property type="molecule type" value="Genomic_DNA"/>
</dbReference>
<dbReference type="EC" id="2.4.1.-" evidence="6"/>
<organism evidence="8 9">
    <name type="scientific">Microdochium trichocladiopsis</name>
    <dbReference type="NCBI Taxonomy" id="1682393"/>
    <lineage>
        <taxon>Eukaryota</taxon>
        <taxon>Fungi</taxon>
        <taxon>Dikarya</taxon>
        <taxon>Ascomycota</taxon>
        <taxon>Pezizomycotina</taxon>
        <taxon>Sordariomycetes</taxon>
        <taxon>Xylariomycetidae</taxon>
        <taxon>Xylariales</taxon>
        <taxon>Microdochiaceae</taxon>
        <taxon>Microdochium</taxon>
    </lineage>
</organism>
<dbReference type="Proteomes" id="UP000756346">
    <property type="component" value="Unassembled WGS sequence"/>
</dbReference>
<dbReference type="GO" id="GO:0005886">
    <property type="term" value="C:plasma membrane"/>
    <property type="evidence" value="ECO:0007669"/>
    <property type="project" value="UniProtKB-SubCell"/>
</dbReference>
<dbReference type="GO" id="GO:0042124">
    <property type="term" value="F:1,3-beta-glucanosyltransferase activity"/>
    <property type="evidence" value="ECO:0007669"/>
    <property type="project" value="TreeGrafter"/>
</dbReference>
<comment type="similarity">
    <text evidence="2 6">Belongs to the glycosyl hydrolase 72 family.</text>
</comment>
<feature type="region of interest" description="Disordered" evidence="7">
    <location>
        <begin position="361"/>
        <end position="403"/>
    </location>
</feature>
<comment type="subcellular location">
    <subcellularLocation>
        <location evidence="1 6">Cell membrane</location>
        <topology evidence="1 6">Lipid-anchor</topology>
        <topology evidence="1 6">GPI-anchor</topology>
    </subcellularLocation>
</comment>
<dbReference type="PANTHER" id="PTHR31468:SF2">
    <property type="entry name" value="1,3-BETA-GLUCANOSYLTRANSFERASE GAS1"/>
    <property type="match status" value="1"/>
</dbReference>
<evidence type="ECO:0000256" key="5">
    <source>
        <dbReference type="ARBA" id="ARBA00023180"/>
    </source>
</evidence>
<accession>A0A9P8YHA6</accession>
<dbReference type="PANTHER" id="PTHR31468">
    <property type="entry name" value="1,3-BETA-GLUCANOSYLTRANSFERASE GAS1"/>
    <property type="match status" value="1"/>
</dbReference>
<dbReference type="GO" id="GO:0098552">
    <property type="term" value="C:side of membrane"/>
    <property type="evidence" value="ECO:0007669"/>
    <property type="project" value="UniProtKB-KW"/>
</dbReference>
<proteinExistence type="inferred from homology"/>
<feature type="compositionally biased region" description="Polar residues" evidence="7">
    <location>
        <begin position="385"/>
        <end position="402"/>
    </location>
</feature>
<comment type="caution">
    <text evidence="8">The sequence shown here is derived from an EMBL/GenBank/DDBJ whole genome shotgun (WGS) entry which is preliminary data.</text>
</comment>
<dbReference type="GO" id="GO:0031505">
    <property type="term" value="P:fungal-type cell wall organization"/>
    <property type="evidence" value="ECO:0007669"/>
    <property type="project" value="TreeGrafter"/>
</dbReference>
<keyword evidence="6" id="KW-0808">Transferase</keyword>
<keyword evidence="3" id="KW-0732">Signal</keyword>
<dbReference type="Pfam" id="PF03198">
    <property type="entry name" value="Glyco_hydro_72"/>
    <property type="match status" value="2"/>
</dbReference>
<evidence type="ECO:0000313" key="9">
    <source>
        <dbReference type="Proteomes" id="UP000756346"/>
    </source>
</evidence>
<dbReference type="SUPFAM" id="SSF51445">
    <property type="entry name" value="(Trans)glycosidases"/>
    <property type="match status" value="1"/>
</dbReference>
<dbReference type="RefSeq" id="XP_046017988.1">
    <property type="nucleotide sequence ID" value="XM_046158163.1"/>
</dbReference>
<dbReference type="InterPro" id="IPR017853">
    <property type="entry name" value="GH"/>
</dbReference>
<name>A0A9P8YHA6_9PEZI</name>
<dbReference type="OrthoDB" id="1055148at2759"/>
<dbReference type="Gene3D" id="3.20.20.80">
    <property type="entry name" value="Glycosidases"/>
    <property type="match status" value="2"/>
</dbReference>
<evidence type="ECO:0000256" key="2">
    <source>
        <dbReference type="ARBA" id="ARBA00007528"/>
    </source>
</evidence>
<keyword evidence="9" id="KW-1185">Reference proteome</keyword>
<keyword evidence="5" id="KW-0325">Glycoprotein</keyword>
<comment type="function">
    <text evidence="6">Splits internally a 1,3-beta-glucan molecule and transfers the newly generated reducing end (the donor) to the non-reducing end of another 1,3-beta-glucan molecule (the acceptor) forming a 1,3-beta linkage, resulting in the elongation of 1,3-beta-glucan chains in the cell wall.</text>
</comment>
<keyword evidence="6" id="KW-0336">GPI-anchor</keyword>
<dbReference type="AlphaFoldDB" id="A0A9P8YHA6"/>
<evidence type="ECO:0000256" key="1">
    <source>
        <dbReference type="ARBA" id="ARBA00004609"/>
    </source>
</evidence>
<gene>
    <name evidence="8" type="ORF">B0I36DRAFT_3596</name>
</gene>
<reference evidence="8" key="1">
    <citation type="journal article" date="2021" name="Nat. Commun.">
        <title>Genetic determinants of endophytism in the Arabidopsis root mycobiome.</title>
        <authorList>
            <person name="Mesny F."/>
            <person name="Miyauchi S."/>
            <person name="Thiergart T."/>
            <person name="Pickel B."/>
            <person name="Atanasova L."/>
            <person name="Karlsson M."/>
            <person name="Huettel B."/>
            <person name="Barry K.W."/>
            <person name="Haridas S."/>
            <person name="Chen C."/>
            <person name="Bauer D."/>
            <person name="Andreopoulos W."/>
            <person name="Pangilinan J."/>
            <person name="LaButti K."/>
            <person name="Riley R."/>
            <person name="Lipzen A."/>
            <person name="Clum A."/>
            <person name="Drula E."/>
            <person name="Henrissat B."/>
            <person name="Kohler A."/>
            <person name="Grigoriev I.V."/>
            <person name="Martin F.M."/>
            <person name="Hacquard S."/>
        </authorList>
    </citation>
    <scope>NUCLEOTIDE SEQUENCE</scope>
    <source>
        <strain evidence="8">MPI-CAGE-CH-0230</strain>
    </source>
</reference>
<dbReference type="GeneID" id="70187709"/>
<feature type="region of interest" description="Disordered" evidence="7">
    <location>
        <begin position="262"/>
        <end position="328"/>
    </location>
</feature>
<keyword evidence="6" id="KW-0472">Membrane</keyword>
<feature type="compositionally biased region" description="Basic and acidic residues" evidence="7">
    <location>
        <begin position="262"/>
        <end position="275"/>
    </location>
</feature>
<dbReference type="GO" id="GO:0071970">
    <property type="term" value="P:fungal-type cell wall (1-&gt;3)-beta-D-glucan biosynthetic process"/>
    <property type="evidence" value="ECO:0007669"/>
    <property type="project" value="TreeGrafter"/>
</dbReference>
<sequence>MKLLADAGIYVLVAIADPSHAINRASPVASYTVTNLQHYFRVVDDMARYSNTLGLVVANEVVNDHRSTAAVPQVLRAVTRDLKRYMRLHAELDGEDAVRDNQRGDEAGNSALAGEARQWTRQKISSPGMGRRRRVLPLGYSAPDVAMLRVPMFEYCIAGPEEEAMDFYAFNNFSWMGESSIEISGWNHLERAFSRTPVPVFFSEYGAQCGKPRIFRETATALYTPAMTRTFSGGIVYEFLMGKNLYGLVKLRRLRPRAISEGHAERLDSEREEAKNTQQSTEASQPGLGSIQTHVSDQKGESSENVPVAEDDKGSVPRTGLGGYVEADRNSDDAGVIEVLQKFPDFENLRKALIACRQLRNPPPALPSPKLERPIIDSDSGDSAVDNSAAGNRETTGGQPTATEMPAVLTRPAFPPMSRSWLANSEIPPSPLDWTEVKAQIMADGEWVDVAELVAGMSLGGNSDD</sequence>
<evidence type="ECO:0000256" key="7">
    <source>
        <dbReference type="SAM" id="MobiDB-lite"/>
    </source>
</evidence>
<evidence type="ECO:0000256" key="3">
    <source>
        <dbReference type="ARBA" id="ARBA00022729"/>
    </source>
</evidence>
<evidence type="ECO:0000313" key="8">
    <source>
        <dbReference type="EMBL" id="KAH7039933.1"/>
    </source>
</evidence>
<protein>
    <recommendedName>
        <fullName evidence="6">1,3-beta-glucanosyltransferase</fullName>
        <ecNumber evidence="6">2.4.1.-</ecNumber>
    </recommendedName>
</protein>
<keyword evidence="4" id="KW-1015">Disulfide bond</keyword>
<evidence type="ECO:0000256" key="6">
    <source>
        <dbReference type="RuleBase" id="RU361209"/>
    </source>
</evidence>